<reference evidence="3 4" key="1">
    <citation type="journal article" date="2011" name="J. Bacteriol.">
        <title>Complete genome sequence of the type strain Cupriavidus necator N-1.</title>
        <authorList>
            <person name="Poehlein A."/>
            <person name="Kusian B."/>
            <person name="Friedrich B."/>
            <person name="Daniel R."/>
            <person name="Bowien B."/>
        </authorList>
    </citation>
    <scope>NUCLEOTIDE SEQUENCE [LARGE SCALE GENOMIC DNA]</scope>
    <source>
        <strain evidence="4">ATCC 43291 / DSM 13513 / CCUG 52238 / LMG 8453 / N-1</strain>
    </source>
</reference>
<organism evidence="3 4">
    <name type="scientific">Cupriavidus necator (strain ATCC 43291 / DSM 13513 / CCUG 52238 / LMG 8453 / N-1)</name>
    <name type="common">Ralstonia eutropha</name>
    <dbReference type="NCBI Taxonomy" id="1042878"/>
    <lineage>
        <taxon>Bacteria</taxon>
        <taxon>Pseudomonadati</taxon>
        <taxon>Pseudomonadota</taxon>
        <taxon>Betaproteobacteria</taxon>
        <taxon>Burkholderiales</taxon>
        <taxon>Burkholderiaceae</taxon>
        <taxon>Cupriavidus</taxon>
    </lineage>
</organism>
<dbReference type="InterPro" id="IPR036866">
    <property type="entry name" value="RibonucZ/Hydroxyglut_hydro"/>
</dbReference>
<dbReference type="PANTHER" id="PTHR23131">
    <property type="entry name" value="ENDORIBONUCLEASE LACTB2"/>
    <property type="match status" value="1"/>
</dbReference>
<dbReference type="CDD" id="cd16278">
    <property type="entry name" value="metallo-hydrolase-like_MBL-fold"/>
    <property type="match status" value="1"/>
</dbReference>
<dbReference type="InterPro" id="IPR036388">
    <property type="entry name" value="WH-like_DNA-bd_sf"/>
</dbReference>
<keyword evidence="3" id="KW-0378">Hydrolase</keyword>
<accession>F8GPR0</accession>
<dbReference type="AlphaFoldDB" id="F8GPR0"/>
<evidence type="ECO:0000313" key="4">
    <source>
        <dbReference type="Proteomes" id="UP000006798"/>
    </source>
</evidence>
<dbReference type="InterPro" id="IPR001279">
    <property type="entry name" value="Metallo-B-lactamas"/>
</dbReference>
<dbReference type="InterPro" id="IPR041516">
    <property type="entry name" value="LACTB2_WH"/>
</dbReference>
<dbReference type="Pfam" id="PF00753">
    <property type="entry name" value="Lactamase_B"/>
    <property type="match status" value="1"/>
</dbReference>
<dbReference type="HOGENOM" id="CLU_536191_0_0_4"/>
<dbReference type="InterPro" id="IPR000086">
    <property type="entry name" value="NUDIX_hydrolase_dom"/>
</dbReference>
<sequence>MARGSAPRFRPGARRQHNHDADTMTTTETSGNRTANPAPLLRTAASLLVVRDAPAGMEVLLVRRVERANDRSSGAYVFPGGTLDAQDKALHAHAHGLDDAVASERLGLPASGLDFYLAALRECYEEAGLLFACDRDGRLQSPHQLDAARQALLREAVQRGGPGLAHACEQLGLRLAADRLAYHSYWLTPPGLPKRFDTRFFVAIAPEGQVAVPDGTEIVEHRWIRPGEAADPASGLALMHVTRRTLSSIAQFESAATCFAYYSQLRGIACIMPRLATGAAGVRPVMPNEPCYAEIGRIDPDGNTHGRYELAPGVPVRLSERVWRVTANNGNVMTGPGTNTYLVGGGARNEWAVIDPGPDDAEHVRAILAAAPGPIRWILATHTHQDHSPAAAALQAATGAAVLGRAAPAGQWQDATFEPQRELDHGERLAITEDCTLRVCHTPGHASNHLCYLLEEEKTLFTGDHVMQGSTVVIGPPDGDMRAYLDSLAALQDEDLDWLAPGHGFLIARPQDAIRVLVRHRLQREAKVAAALRELGPAPISELVLRVYDDVPPRMHPVAQRSLLAHLLKLRDDGKAQEADGVWSEATA</sequence>
<feature type="region of interest" description="Disordered" evidence="1">
    <location>
        <begin position="1"/>
        <end position="38"/>
    </location>
</feature>
<protein>
    <submittedName>
        <fullName evidence="3">Zn-dependent hydrolase or glyoxylase,metallo-beta-lactamase superfamily</fullName>
    </submittedName>
</protein>
<dbReference type="InterPro" id="IPR050662">
    <property type="entry name" value="Sec-metab_biosynth-thioest"/>
</dbReference>
<name>F8GPR0_CUPNN</name>
<gene>
    <name evidence="3" type="ordered locus">CNE_2c15890</name>
</gene>
<dbReference type="KEGG" id="cnc:CNE_2c15890"/>
<dbReference type="GO" id="GO:0016787">
    <property type="term" value="F:hydrolase activity"/>
    <property type="evidence" value="ECO:0007669"/>
    <property type="project" value="UniProtKB-KW"/>
</dbReference>
<feature type="domain" description="Nudix hydrolase" evidence="2">
    <location>
        <begin position="40"/>
        <end position="250"/>
    </location>
</feature>
<evidence type="ECO:0000259" key="2">
    <source>
        <dbReference type="PROSITE" id="PS51462"/>
    </source>
</evidence>
<feature type="compositionally biased region" description="Polar residues" evidence="1">
    <location>
        <begin position="23"/>
        <end position="35"/>
    </location>
</feature>
<dbReference type="SMART" id="SM00849">
    <property type="entry name" value="Lactamase_B"/>
    <property type="match status" value="1"/>
</dbReference>
<dbReference type="Proteomes" id="UP000006798">
    <property type="component" value="Chromosome 2"/>
</dbReference>
<dbReference type="SUPFAM" id="SSF56281">
    <property type="entry name" value="Metallo-hydrolase/oxidoreductase"/>
    <property type="match status" value="1"/>
</dbReference>
<dbReference type="Gene3D" id="1.10.10.10">
    <property type="entry name" value="Winged helix-like DNA-binding domain superfamily/Winged helix DNA-binding domain"/>
    <property type="match status" value="1"/>
</dbReference>
<dbReference type="Gene3D" id="3.90.79.10">
    <property type="entry name" value="Nucleoside Triphosphate Pyrophosphohydrolase"/>
    <property type="match status" value="1"/>
</dbReference>
<dbReference type="PANTHER" id="PTHR23131:SF0">
    <property type="entry name" value="ENDORIBONUCLEASE LACTB2"/>
    <property type="match status" value="1"/>
</dbReference>
<dbReference type="Gene3D" id="3.60.15.10">
    <property type="entry name" value="Ribonuclease Z/Hydroxyacylglutathione hydrolase-like"/>
    <property type="match status" value="1"/>
</dbReference>
<dbReference type="InterPro" id="IPR015797">
    <property type="entry name" value="NUDIX_hydrolase-like_dom_sf"/>
</dbReference>
<dbReference type="Pfam" id="PF17778">
    <property type="entry name" value="WHD_BLACT"/>
    <property type="match status" value="1"/>
</dbReference>
<dbReference type="SUPFAM" id="SSF55811">
    <property type="entry name" value="Nudix"/>
    <property type="match status" value="1"/>
</dbReference>
<evidence type="ECO:0000313" key="3">
    <source>
        <dbReference type="EMBL" id="AEI80547.1"/>
    </source>
</evidence>
<dbReference type="EMBL" id="CP002878">
    <property type="protein sequence ID" value="AEI80547.1"/>
    <property type="molecule type" value="Genomic_DNA"/>
</dbReference>
<dbReference type="PROSITE" id="PS51462">
    <property type="entry name" value="NUDIX"/>
    <property type="match status" value="1"/>
</dbReference>
<proteinExistence type="predicted"/>
<evidence type="ECO:0000256" key="1">
    <source>
        <dbReference type="SAM" id="MobiDB-lite"/>
    </source>
</evidence>
<dbReference type="CDD" id="cd18870">
    <property type="entry name" value="NUDIX_AcylCoAdiphos_Nudt19"/>
    <property type="match status" value="1"/>
</dbReference>